<comment type="subcellular location">
    <subcellularLocation>
        <location evidence="9">Cytoplasm</location>
    </subcellularLocation>
</comment>
<evidence type="ECO:0000256" key="3">
    <source>
        <dbReference type="ARBA" id="ARBA00008184"/>
    </source>
</evidence>
<organism evidence="13 14">
    <name type="scientific">Saliterribacillus persicus</name>
    <dbReference type="NCBI Taxonomy" id="930114"/>
    <lineage>
        <taxon>Bacteria</taxon>
        <taxon>Bacillati</taxon>
        <taxon>Bacillota</taxon>
        <taxon>Bacilli</taxon>
        <taxon>Bacillales</taxon>
        <taxon>Bacillaceae</taxon>
        <taxon>Saliterribacillus</taxon>
    </lineage>
</organism>
<evidence type="ECO:0000256" key="10">
    <source>
        <dbReference type="PROSITE-ProRule" id="PRU10072"/>
    </source>
</evidence>
<comment type="function">
    <text evidence="2 9 11">Excises uracil residues from the DNA which can arise as a result of misincorporation of dUMP residues by DNA polymerase or due to deamination of cytosine.</text>
</comment>
<evidence type="ECO:0000256" key="9">
    <source>
        <dbReference type="HAMAP-Rule" id="MF_00148"/>
    </source>
</evidence>
<dbReference type="NCBIfam" id="TIGR00628">
    <property type="entry name" value="ung"/>
    <property type="match status" value="1"/>
</dbReference>
<dbReference type="EMBL" id="QPJJ01000010">
    <property type="protein sequence ID" value="RCW65849.1"/>
    <property type="molecule type" value="Genomic_DNA"/>
</dbReference>
<comment type="similarity">
    <text evidence="3 9 11">Belongs to the uracil-DNA glycosylase (UDG) superfamily. UNG family.</text>
</comment>
<dbReference type="RefSeq" id="WP_114353513.1">
    <property type="nucleotide sequence ID" value="NZ_QPJJ01000010.1"/>
</dbReference>
<dbReference type="Proteomes" id="UP000252585">
    <property type="component" value="Unassembled WGS sequence"/>
</dbReference>
<dbReference type="GO" id="GO:0005737">
    <property type="term" value="C:cytoplasm"/>
    <property type="evidence" value="ECO:0007669"/>
    <property type="project" value="UniProtKB-SubCell"/>
</dbReference>
<dbReference type="PROSITE" id="PS00130">
    <property type="entry name" value="U_DNA_GLYCOSYLASE"/>
    <property type="match status" value="1"/>
</dbReference>
<evidence type="ECO:0000256" key="6">
    <source>
        <dbReference type="ARBA" id="ARBA00022763"/>
    </source>
</evidence>
<dbReference type="InterPro" id="IPR018085">
    <property type="entry name" value="Ura-DNA_Glyclase_AS"/>
</dbReference>
<dbReference type="NCBIfam" id="NF003592">
    <property type="entry name" value="PRK05254.1-5"/>
    <property type="match status" value="1"/>
</dbReference>
<dbReference type="AlphaFoldDB" id="A0A368XDX0"/>
<evidence type="ECO:0000313" key="13">
    <source>
        <dbReference type="EMBL" id="RCW65849.1"/>
    </source>
</evidence>
<evidence type="ECO:0000256" key="11">
    <source>
        <dbReference type="RuleBase" id="RU003780"/>
    </source>
</evidence>
<name>A0A368XDX0_9BACI</name>
<dbReference type="NCBIfam" id="NF003591">
    <property type="entry name" value="PRK05254.1-4"/>
    <property type="match status" value="1"/>
</dbReference>
<evidence type="ECO:0000256" key="7">
    <source>
        <dbReference type="ARBA" id="ARBA00022801"/>
    </source>
</evidence>
<dbReference type="PANTHER" id="PTHR11264">
    <property type="entry name" value="URACIL-DNA GLYCOSYLASE"/>
    <property type="match status" value="1"/>
</dbReference>
<comment type="caution">
    <text evidence="13">The sequence shown here is derived from an EMBL/GenBank/DDBJ whole genome shotgun (WGS) entry which is preliminary data.</text>
</comment>
<dbReference type="NCBIfam" id="NF003589">
    <property type="entry name" value="PRK05254.1-2"/>
    <property type="match status" value="1"/>
</dbReference>
<evidence type="ECO:0000256" key="8">
    <source>
        <dbReference type="ARBA" id="ARBA00023204"/>
    </source>
</evidence>
<dbReference type="FunFam" id="3.40.470.10:FF:000001">
    <property type="entry name" value="Uracil-DNA glycosylase"/>
    <property type="match status" value="1"/>
</dbReference>
<evidence type="ECO:0000256" key="1">
    <source>
        <dbReference type="ARBA" id="ARBA00001400"/>
    </source>
</evidence>
<gene>
    <name evidence="9" type="primary">ung</name>
    <name evidence="13" type="ORF">DFR57_11066</name>
</gene>
<keyword evidence="14" id="KW-1185">Reference proteome</keyword>
<dbReference type="GO" id="GO:0097510">
    <property type="term" value="P:base-excision repair, AP site formation via deaminated base removal"/>
    <property type="evidence" value="ECO:0007669"/>
    <property type="project" value="TreeGrafter"/>
</dbReference>
<dbReference type="InterPro" id="IPR005122">
    <property type="entry name" value="Uracil-DNA_glycosylase-like"/>
</dbReference>
<evidence type="ECO:0000256" key="4">
    <source>
        <dbReference type="ARBA" id="ARBA00012030"/>
    </source>
</evidence>
<reference evidence="13 14" key="1">
    <citation type="submission" date="2018-07" db="EMBL/GenBank/DDBJ databases">
        <title>Genomic Encyclopedia of Type Strains, Phase IV (KMG-IV): sequencing the most valuable type-strain genomes for metagenomic binning, comparative biology and taxonomic classification.</title>
        <authorList>
            <person name="Goeker M."/>
        </authorList>
    </citation>
    <scope>NUCLEOTIDE SEQUENCE [LARGE SCALE GENOMIC DNA]</scope>
    <source>
        <strain evidence="13 14">DSM 27696</strain>
    </source>
</reference>
<dbReference type="GO" id="GO:0004844">
    <property type="term" value="F:uracil DNA N-glycosylase activity"/>
    <property type="evidence" value="ECO:0007669"/>
    <property type="project" value="UniProtKB-UniRule"/>
</dbReference>
<evidence type="ECO:0000256" key="5">
    <source>
        <dbReference type="ARBA" id="ARBA00018429"/>
    </source>
</evidence>
<accession>A0A368XDX0</accession>
<evidence type="ECO:0000259" key="12">
    <source>
        <dbReference type="SMART" id="SM00986"/>
    </source>
</evidence>
<feature type="active site" description="Proton acceptor" evidence="9 10">
    <location>
        <position position="66"/>
    </location>
</feature>
<dbReference type="OrthoDB" id="9804372at2"/>
<dbReference type="Pfam" id="PF03167">
    <property type="entry name" value="UDG"/>
    <property type="match status" value="1"/>
</dbReference>
<dbReference type="SMART" id="SM00986">
    <property type="entry name" value="UDG"/>
    <property type="match status" value="1"/>
</dbReference>
<evidence type="ECO:0000313" key="14">
    <source>
        <dbReference type="Proteomes" id="UP000252585"/>
    </source>
</evidence>
<feature type="domain" description="Uracil-DNA glycosylase-like" evidence="12">
    <location>
        <begin position="51"/>
        <end position="211"/>
    </location>
</feature>
<evidence type="ECO:0000256" key="2">
    <source>
        <dbReference type="ARBA" id="ARBA00002631"/>
    </source>
</evidence>
<sequence>MTKQIFDNDWQEVLEAELQKDYYLELREFLKHEYQLETIYPPMKDIFNALHDTPFEKVKVVILGQDPYHGPDQAHGLSFSVNPGVKIPPSLRNIYKELQADIGCEIPKHGYLVKWAEQGVLLLNNVLTVRAGQAHSHQGKGWEVFTNQVIEQLNKKQTPVVYILWGAAAQKKEALIDTNKHYIIRSVHPSPLSAHRGFFGSKPFSKANQLLEETNQTPIDWELPKLDT</sequence>
<keyword evidence="7 9" id="KW-0378">Hydrolase</keyword>
<comment type="catalytic activity">
    <reaction evidence="1 9 11">
        <text>Hydrolyzes single-stranded DNA or mismatched double-stranded DNA and polynucleotides, releasing free uracil.</text>
        <dbReference type="EC" id="3.2.2.27"/>
    </reaction>
</comment>
<keyword evidence="8 9" id="KW-0234">DNA repair</keyword>
<dbReference type="HAMAP" id="MF_00148">
    <property type="entry name" value="UDG"/>
    <property type="match status" value="1"/>
</dbReference>
<dbReference type="InterPro" id="IPR036895">
    <property type="entry name" value="Uracil-DNA_glycosylase-like_sf"/>
</dbReference>
<dbReference type="NCBIfam" id="NF003588">
    <property type="entry name" value="PRK05254.1-1"/>
    <property type="match status" value="1"/>
</dbReference>
<dbReference type="PANTHER" id="PTHR11264:SF0">
    <property type="entry name" value="URACIL-DNA GLYCOSYLASE"/>
    <property type="match status" value="1"/>
</dbReference>
<protein>
    <recommendedName>
        <fullName evidence="5 9">Uracil-DNA glycosylase</fullName>
        <shortName evidence="9">UDG</shortName>
        <ecNumber evidence="4 9">3.2.2.27</ecNumber>
    </recommendedName>
</protein>
<dbReference type="CDD" id="cd10027">
    <property type="entry name" value="UDG-F1-like"/>
    <property type="match status" value="1"/>
</dbReference>
<proteinExistence type="inferred from homology"/>
<keyword evidence="6 9" id="KW-0227">DNA damage</keyword>
<dbReference type="EC" id="3.2.2.27" evidence="4 9"/>
<dbReference type="InterPro" id="IPR002043">
    <property type="entry name" value="UDG_fam1"/>
</dbReference>
<dbReference type="SUPFAM" id="SSF52141">
    <property type="entry name" value="Uracil-DNA glycosylase-like"/>
    <property type="match status" value="1"/>
</dbReference>
<dbReference type="SMART" id="SM00987">
    <property type="entry name" value="UreE_C"/>
    <property type="match status" value="1"/>
</dbReference>
<keyword evidence="9" id="KW-0963">Cytoplasm</keyword>
<dbReference type="Gene3D" id="3.40.470.10">
    <property type="entry name" value="Uracil-DNA glycosylase-like domain"/>
    <property type="match status" value="1"/>
</dbReference>